<evidence type="ECO:0000313" key="1">
    <source>
        <dbReference type="EMBL" id="QHS97969.1"/>
    </source>
</evidence>
<proteinExistence type="predicted"/>
<reference evidence="1" key="1">
    <citation type="journal article" date="2020" name="Nature">
        <title>Giant virus diversity and host interactions through global metagenomics.</title>
        <authorList>
            <person name="Schulz F."/>
            <person name="Roux S."/>
            <person name="Paez-Espino D."/>
            <person name="Jungbluth S."/>
            <person name="Walsh D.A."/>
            <person name="Denef V.J."/>
            <person name="McMahon K.D."/>
            <person name="Konstantinidis K.T."/>
            <person name="Eloe-Fadrosh E.A."/>
            <person name="Kyrpides N.C."/>
            <person name="Woyke T."/>
        </authorList>
    </citation>
    <scope>NUCLEOTIDE SEQUENCE</scope>
    <source>
        <strain evidence="1">GVMAG-M-3300020182-33</strain>
    </source>
</reference>
<accession>A0A6C0C2I2</accession>
<name>A0A6C0C2I2_9ZZZZ</name>
<organism evidence="1">
    <name type="scientific">viral metagenome</name>
    <dbReference type="NCBI Taxonomy" id="1070528"/>
    <lineage>
        <taxon>unclassified sequences</taxon>
        <taxon>metagenomes</taxon>
        <taxon>organismal metagenomes</taxon>
    </lineage>
</organism>
<sequence>MSEVVKRYKKHKGFVAVEGQDMKSAHPPRLPQPGERLIAIDPGRQDVVFGSVHNSDKTVRMSTAQLCHDSRRGWSKRQSEKVFSAARHEDITLAEAKANLPSSKTTSLVA</sequence>
<dbReference type="EMBL" id="MN739310">
    <property type="protein sequence ID" value="QHS97969.1"/>
    <property type="molecule type" value="Genomic_DNA"/>
</dbReference>
<dbReference type="AlphaFoldDB" id="A0A6C0C2I2"/>
<protein>
    <submittedName>
        <fullName evidence="1">Uncharacterized protein</fullName>
    </submittedName>
</protein>